<feature type="compositionally biased region" description="Basic and acidic residues" evidence="1">
    <location>
        <begin position="86"/>
        <end position="100"/>
    </location>
</feature>
<organism evidence="2">
    <name type="scientific">Timema shepardi</name>
    <name type="common">Walking stick</name>
    <dbReference type="NCBI Taxonomy" id="629360"/>
    <lineage>
        <taxon>Eukaryota</taxon>
        <taxon>Metazoa</taxon>
        <taxon>Ecdysozoa</taxon>
        <taxon>Arthropoda</taxon>
        <taxon>Hexapoda</taxon>
        <taxon>Insecta</taxon>
        <taxon>Pterygota</taxon>
        <taxon>Neoptera</taxon>
        <taxon>Polyneoptera</taxon>
        <taxon>Phasmatodea</taxon>
        <taxon>Timematodea</taxon>
        <taxon>Timematoidea</taxon>
        <taxon>Timematidae</taxon>
        <taxon>Timema</taxon>
    </lineage>
</organism>
<feature type="region of interest" description="Disordered" evidence="1">
    <location>
        <begin position="482"/>
        <end position="508"/>
    </location>
</feature>
<sequence>MAKSFIFALSLFVAKSPHSRLCLKVVCRGITADYASLRHDANNYKFSPPDAATTHIPSTETDQLTSQFENGDSQLAPPLPASPARDNGHGDPAERQRACADEDSPPMIPSPDYLRNNNVGNNNNILSTALQPYKNRSERSTKKFYEQPLERASEDLMEAVEDGGGVKGWRKRGRNGEEEEAAMVESKRRRTNDNTEDEEEGLTSPGVTSQSNFHGEGERENQGGNGSSVLQHHPSQQYLDCARDLRVPQHRFQDLEGVHASHYEQVDATLSEEDNTAEVSSQELNHHHHSLREGEETENFHHPHDQPPPLTVIDQISGHDNNDMPYSPALCSQAGLLEDLRMRSIDESVENDGDHQNLILQNPGSYPHHNQGMRLRQSDPFPFGNLFPHLTKNDGHYSSQLNFVLQQPDHHSNAQQKDRHHVNGIDDVINATLKHEDVDEDPSDDARQYLVHGSLGAHQHSQPESDYLDHHQQQHTVLQQYNRESSLSSGESPDVSRHGGSASPDEQESVLGQYHRDLLVGGKTQVERKLLGNLGGGGVAASSYTHLTTLQPPPASPLEQGVLHQLSPTGAEESADQQQHHHLHQNRRHVRRDVLRLQYGPSPPLVRAS</sequence>
<feature type="region of interest" description="Disordered" evidence="1">
    <location>
        <begin position="271"/>
        <end position="303"/>
    </location>
</feature>
<evidence type="ECO:0000256" key="1">
    <source>
        <dbReference type="SAM" id="MobiDB-lite"/>
    </source>
</evidence>
<evidence type="ECO:0000313" key="2">
    <source>
        <dbReference type="EMBL" id="CAD7259597.1"/>
    </source>
</evidence>
<proteinExistence type="predicted"/>
<feature type="region of interest" description="Disordered" evidence="1">
    <location>
        <begin position="164"/>
        <end position="232"/>
    </location>
</feature>
<protein>
    <submittedName>
        <fullName evidence="2">Uncharacterized protein</fullName>
    </submittedName>
</protein>
<feature type="compositionally biased region" description="Basic and acidic residues" evidence="1">
    <location>
        <begin position="291"/>
        <end position="303"/>
    </location>
</feature>
<dbReference type="AlphaFoldDB" id="A0A7R9ASK9"/>
<gene>
    <name evidence="2" type="ORF">TSIB3V08_LOCUS3801</name>
</gene>
<feature type="compositionally biased region" description="Basic residues" evidence="1">
    <location>
        <begin position="580"/>
        <end position="591"/>
    </location>
</feature>
<feature type="region of interest" description="Disordered" evidence="1">
    <location>
        <begin position="69"/>
        <end position="108"/>
    </location>
</feature>
<reference evidence="2" key="1">
    <citation type="submission" date="2020-11" db="EMBL/GenBank/DDBJ databases">
        <authorList>
            <person name="Tran Van P."/>
        </authorList>
    </citation>
    <scope>NUCLEOTIDE SEQUENCE</scope>
</reference>
<accession>A0A7R9ASK9</accession>
<dbReference type="EMBL" id="OC001299">
    <property type="protein sequence ID" value="CAD7259597.1"/>
    <property type="molecule type" value="Genomic_DNA"/>
</dbReference>
<name>A0A7R9ASK9_TIMSH</name>
<feature type="region of interest" description="Disordered" evidence="1">
    <location>
        <begin position="547"/>
        <end position="591"/>
    </location>
</feature>
<feature type="compositionally biased region" description="Polar residues" evidence="1">
    <location>
        <begin position="482"/>
        <end position="491"/>
    </location>
</feature>